<evidence type="ECO:0000256" key="1">
    <source>
        <dbReference type="ARBA" id="ARBA00022801"/>
    </source>
</evidence>
<dbReference type="GeneID" id="34577750"/>
<dbReference type="STRING" id="1835702.A0A1F5LFX6"/>
<dbReference type="RefSeq" id="XP_022487344.1">
    <property type="nucleotide sequence ID" value="XM_022633016.1"/>
</dbReference>
<name>A0A1F5LFX6_PENAI</name>
<dbReference type="EMBL" id="LXJU01000012">
    <property type="protein sequence ID" value="OGE51900.1"/>
    <property type="molecule type" value="Genomic_DNA"/>
</dbReference>
<dbReference type="AlphaFoldDB" id="A0A1F5LFX6"/>
<sequence length="433" mass="48221">MQLSVATLGLGFILCTAARSQTSHINNIKNVVVLVQENRSFDTLAGGFTYNATIDGLVNHTYCNPADTLSSTSSNFCAADTAKNIVIISPDHSITGGNMQIFGEYHPSTDANSSMNGFITEQNRIYHLKNKPVVTEVINYYNPDLVPVTNAMAENFVLFDRWFASVPGASNPNRAYLTSGTSYGQGQDKGLFYHSGLPQTSIFQQLSEKNVTWINYENTTNLGKSSSPPDSLFYKWTTKSGKSKTNVLPIDRFYQDAKSGALPQFTWINPECCKYMSMHPKSPVNMGENFMKGIYDTLRSSPQWNQTLLIITWDEHGGFGDHVPPPTGVPAGDHLTYTEKAPDGKKYKFHFDRLGVRVPTILISPWVEKGLIQNRPKSGNNDFTHTSILKFMSELWGLDSLSPRVEWSPSFSDLITNHLRNDTPREMPNAAGY</sequence>
<reference evidence="3 4" key="1">
    <citation type="journal article" date="2016" name="Sci. Rep.">
        <title>Penicillium arizonense, a new, genome sequenced fungal species, reveals a high chemical diversity in secreted metabolites.</title>
        <authorList>
            <person name="Grijseels S."/>
            <person name="Nielsen J.C."/>
            <person name="Randelovic M."/>
            <person name="Nielsen J."/>
            <person name="Nielsen K.F."/>
            <person name="Workman M."/>
            <person name="Frisvad J.C."/>
        </authorList>
    </citation>
    <scope>NUCLEOTIDE SEQUENCE [LARGE SCALE GENOMIC DNA]</scope>
    <source>
        <strain evidence="3 4">CBS 141311</strain>
    </source>
</reference>
<dbReference type="OrthoDB" id="5135119at2759"/>
<evidence type="ECO:0000313" key="3">
    <source>
        <dbReference type="EMBL" id="OGE51900.1"/>
    </source>
</evidence>
<proteinExistence type="predicted"/>
<dbReference type="Proteomes" id="UP000177622">
    <property type="component" value="Unassembled WGS sequence"/>
</dbReference>
<dbReference type="SUPFAM" id="SSF53649">
    <property type="entry name" value="Alkaline phosphatase-like"/>
    <property type="match status" value="1"/>
</dbReference>
<accession>A0A1F5LFX6</accession>
<evidence type="ECO:0000313" key="4">
    <source>
        <dbReference type="Proteomes" id="UP000177622"/>
    </source>
</evidence>
<dbReference type="GO" id="GO:0042578">
    <property type="term" value="F:phosphoric ester hydrolase activity"/>
    <property type="evidence" value="ECO:0007669"/>
    <property type="project" value="UniProtKB-ARBA"/>
</dbReference>
<dbReference type="Pfam" id="PF04185">
    <property type="entry name" value="Phosphoesterase"/>
    <property type="match status" value="1"/>
</dbReference>
<keyword evidence="4" id="KW-1185">Reference proteome</keyword>
<feature type="signal peptide" evidence="2">
    <location>
        <begin position="1"/>
        <end position="18"/>
    </location>
</feature>
<comment type="caution">
    <text evidence="3">The sequence shown here is derived from an EMBL/GenBank/DDBJ whole genome shotgun (WGS) entry which is preliminary data.</text>
</comment>
<dbReference type="InterPro" id="IPR007312">
    <property type="entry name" value="Phosphoesterase"/>
</dbReference>
<keyword evidence="2" id="KW-0732">Signal</keyword>
<keyword evidence="1" id="KW-0378">Hydrolase</keyword>
<dbReference type="GO" id="GO:0009395">
    <property type="term" value="P:phospholipid catabolic process"/>
    <property type="evidence" value="ECO:0007669"/>
    <property type="project" value="TreeGrafter"/>
</dbReference>
<dbReference type="InterPro" id="IPR017850">
    <property type="entry name" value="Alkaline_phosphatase_core_sf"/>
</dbReference>
<feature type="chain" id="PRO_5009519539" description="Phosphoesterase" evidence="2">
    <location>
        <begin position="19"/>
        <end position="433"/>
    </location>
</feature>
<dbReference type="PANTHER" id="PTHR31956:SF1">
    <property type="entry name" value="NON-SPECIFIC PHOSPHOLIPASE C1"/>
    <property type="match status" value="1"/>
</dbReference>
<dbReference type="Gene3D" id="3.40.720.10">
    <property type="entry name" value="Alkaline Phosphatase, subunit A"/>
    <property type="match status" value="2"/>
</dbReference>
<protein>
    <recommendedName>
        <fullName evidence="5">Phosphoesterase</fullName>
    </recommendedName>
</protein>
<evidence type="ECO:0000256" key="2">
    <source>
        <dbReference type="SAM" id="SignalP"/>
    </source>
</evidence>
<evidence type="ECO:0008006" key="5">
    <source>
        <dbReference type="Google" id="ProtNLM"/>
    </source>
</evidence>
<dbReference type="PANTHER" id="PTHR31956">
    <property type="entry name" value="NON-SPECIFIC PHOSPHOLIPASE C4-RELATED"/>
    <property type="match status" value="1"/>
</dbReference>
<gene>
    <name evidence="3" type="ORF">PENARI_c012G09506</name>
</gene>
<organism evidence="3 4">
    <name type="scientific">Penicillium arizonense</name>
    <dbReference type="NCBI Taxonomy" id="1835702"/>
    <lineage>
        <taxon>Eukaryota</taxon>
        <taxon>Fungi</taxon>
        <taxon>Dikarya</taxon>
        <taxon>Ascomycota</taxon>
        <taxon>Pezizomycotina</taxon>
        <taxon>Eurotiomycetes</taxon>
        <taxon>Eurotiomycetidae</taxon>
        <taxon>Eurotiales</taxon>
        <taxon>Aspergillaceae</taxon>
        <taxon>Penicillium</taxon>
    </lineage>
</organism>